<sequence>MHSDGTAGDGSGDVPGMVIAHRYRLEKPLGRGGMGVVWEALDTSLDRKVAVKGLLYPGMAPVTRAQWVSRARREAQAIARIEHQNVVAVHDVIEDGEQVWIVMELLNSRSLADLLSEQQQLTVPHTARIGLQVLRGLKAVHEAGVVHRDVKPHNILFRPDGRALLMDFGIATFEGAVQVTRTHELIGTAQYLAPELLGPAPDGSRAATAASDLWALGITLYEMVEGRRPFEGLTDLEVLVAVRESPVPPMKYAGPLSPLIEALLRKDPARRPDAAEAEQLLQAVTLDSLALDTAVGPGPGPGPVPGHAAGAGAGAGTAARTAGAGAGATAGDPPGPGSGRTPGAGRREEGARRRGDRWKVPVAVVCTALLAGGAWLVWGRPDTSGGKGGEASDAAGGGERYRDTDDTLQIGVKTDQPGLSVRLGTTDKYRGFEPDLAKAIGTRMGYPEKNVEFVPVTTGDRDDQLITGQVDLVIATYSIDEKRNKDEEVDFVGPYYTPMMALLVKNQRYKDLDDLQDSPTSEVCTARNSTYDDDWFKKYRLTPKKNLPGTYEKCISALEDRRTRMDAVATDDVIAEGYAHSHPGWKTLRVSRDPEGYGVALKRSDDKSTRLLKRDVCRALSGVMTKPSTGKSQYETLYDRHLKPILGRSAPDAPDLTQCGGQR</sequence>
<dbReference type="PANTHER" id="PTHR43289">
    <property type="entry name" value="MITOGEN-ACTIVATED PROTEIN KINASE KINASE KINASE 20-RELATED"/>
    <property type="match status" value="1"/>
</dbReference>
<accession>A0A4Y3QYY8</accession>
<evidence type="ECO:0000313" key="11">
    <source>
        <dbReference type="Proteomes" id="UP000319210"/>
    </source>
</evidence>
<feature type="compositionally biased region" description="Low complexity" evidence="8">
    <location>
        <begin position="316"/>
        <end position="332"/>
    </location>
</feature>
<feature type="region of interest" description="Disordered" evidence="8">
    <location>
        <begin position="382"/>
        <end position="403"/>
    </location>
</feature>
<reference evidence="10 11" key="1">
    <citation type="submission" date="2019-06" db="EMBL/GenBank/DDBJ databases">
        <title>Whole genome shotgun sequence of Streptomyces cacaoi subsp. cacaoi NBRC 12748.</title>
        <authorList>
            <person name="Hosoyama A."/>
            <person name="Uohara A."/>
            <person name="Ohji S."/>
            <person name="Ichikawa N."/>
        </authorList>
    </citation>
    <scope>NUCLEOTIDE SEQUENCE [LARGE SCALE GENOMIC DNA]</scope>
    <source>
        <strain evidence="10 11">NBRC 12748</strain>
    </source>
</reference>
<gene>
    <name evidence="10" type="ORF">SCA03_27400</name>
</gene>
<dbReference type="PROSITE" id="PS00107">
    <property type="entry name" value="PROTEIN_KINASE_ATP"/>
    <property type="match status" value="1"/>
</dbReference>
<dbReference type="PROSITE" id="PS50011">
    <property type="entry name" value="PROTEIN_KINASE_DOM"/>
    <property type="match status" value="1"/>
</dbReference>
<dbReference type="OrthoDB" id="4336134at2"/>
<keyword evidence="3" id="KW-0808">Transferase</keyword>
<keyword evidence="6 7" id="KW-0067">ATP-binding</keyword>
<evidence type="ECO:0000313" key="10">
    <source>
        <dbReference type="EMBL" id="GEB50189.1"/>
    </source>
</evidence>
<dbReference type="PROSITE" id="PS00108">
    <property type="entry name" value="PROTEIN_KINASE_ST"/>
    <property type="match status" value="1"/>
</dbReference>
<dbReference type="SUPFAM" id="SSF56112">
    <property type="entry name" value="Protein kinase-like (PK-like)"/>
    <property type="match status" value="1"/>
</dbReference>
<dbReference type="Proteomes" id="UP000319210">
    <property type="component" value="Unassembled WGS sequence"/>
</dbReference>
<protein>
    <recommendedName>
        <fullName evidence="1">non-specific serine/threonine protein kinase</fullName>
        <ecNumber evidence="1">2.7.11.1</ecNumber>
    </recommendedName>
</protein>
<dbReference type="Gene3D" id="3.40.190.10">
    <property type="entry name" value="Periplasmic binding protein-like II"/>
    <property type="match status" value="2"/>
</dbReference>
<evidence type="ECO:0000256" key="6">
    <source>
        <dbReference type="ARBA" id="ARBA00022840"/>
    </source>
</evidence>
<evidence type="ECO:0000259" key="9">
    <source>
        <dbReference type="PROSITE" id="PS50011"/>
    </source>
</evidence>
<dbReference type="EMBL" id="BJMM01000011">
    <property type="protein sequence ID" value="GEB50189.1"/>
    <property type="molecule type" value="Genomic_DNA"/>
</dbReference>
<feature type="compositionally biased region" description="Basic and acidic residues" evidence="8">
    <location>
        <begin position="345"/>
        <end position="355"/>
    </location>
</feature>
<evidence type="ECO:0000256" key="8">
    <source>
        <dbReference type="SAM" id="MobiDB-lite"/>
    </source>
</evidence>
<keyword evidence="11" id="KW-1185">Reference proteome</keyword>
<dbReference type="EC" id="2.7.11.1" evidence="1"/>
<dbReference type="Pfam" id="PF00069">
    <property type="entry name" value="Pkinase"/>
    <property type="match status" value="1"/>
</dbReference>
<dbReference type="Gene3D" id="1.10.510.10">
    <property type="entry name" value="Transferase(Phosphotransferase) domain 1"/>
    <property type="match status" value="1"/>
</dbReference>
<feature type="domain" description="Protein kinase" evidence="9">
    <location>
        <begin position="23"/>
        <end position="281"/>
    </location>
</feature>
<keyword evidence="5 10" id="KW-0418">Kinase</keyword>
<dbReference type="SMART" id="SM00062">
    <property type="entry name" value="PBPb"/>
    <property type="match status" value="1"/>
</dbReference>
<organism evidence="10 11">
    <name type="scientific">Streptomyces cacaoi</name>
    <dbReference type="NCBI Taxonomy" id="1898"/>
    <lineage>
        <taxon>Bacteria</taxon>
        <taxon>Bacillati</taxon>
        <taxon>Actinomycetota</taxon>
        <taxon>Actinomycetes</taxon>
        <taxon>Kitasatosporales</taxon>
        <taxon>Streptomycetaceae</taxon>
        <taxon>Streptomyces</taxon>
    </lineage>
</organism>
<keyword evidence="4 7" id="KW-0547">Nucleotide-binding</keyword>
<dbReference type="AlphaFoldDB" id="A0A4Y3QYY8"/>
<dbReference type="SUPFAM" id="SSF53850">
    <property type="entry name" value="Periplasmic binding protein-like II"/>
    <property type="match status" value="1"/>
</dbReference>
<dbReference type="GO" id="GO:0004674">
    <property type="term" value="F:protein serine/threonine kinase activity"/>
    <property type="evidence" value="ECO:0007669"/>
    <property type="project" value="UniProtKB-KW"/>
</dbReference>
<dbReference type="CDD" id="cd14014">
    <property type="entry name" value="STKc_PknB_like"/>
    <property type="match status" value="1"/>
</dbReference>
<evidence type="ECO:0000256" key="4">
    <source>
        <dbReference type="ARBA" id="ARBA00022741"/>
    </source>
</evidence>
<dbReference type="PANTHER" id="PTHR43289:SF6">
    <property type="entry name" value="SERINE_THREONINE-PROTEIN KINASE NEKL-3"/>
    <property type="match status" value="1"/>
</dbReference>
<dbReference type="InterPro" id="IPR000719">
    <property type="entry name" value="Prot_kinase_dom"/>
</dbReference>
<name>A0A4Y3QYY8_STRCI</name>
<dbReference type="InterPro" id="IPR011009">
    <property type="entry name" value="Kinase-like_dom_sf"/>
</dbReference>
<feature type="binding site" evidence="7">
    <location>
        <position position="52"/>
    </location>
    <ligand>
        <name>ATP</name>
        <dbReference type="ChEBI" id="CHEBI:30616"/>
    </ligand>
</feature>
<dbReference type="InterPro" id="IPR001638">
    <property type="entry name" value="Solute-binding_3/MltF_N"/>
</dbReference>
<evidence type="ECO:0000256" key="3">
    <source>
        <dbReference type="ARBA" id="ARBA00022679"/>
    </source>
</evidence>
<dbReference type="Pfam" id="PF00497">
    <property type="entry name" value="SBP_bac_3"/>
    <property type="match status" value="1"/>
</dbReference>
<evidence type="ECO:0000256" key="2">
    <source>
        <dbReference type="ARBA" id="ARBA00022527"/>
    </source>
</evidence>
<feature type="region of interest" description="Disordered" evidence="8">
    <location>
        <begin position="292"/>
        <end position="355"/>
    </location>
</feature>
<evidence type="ECO:0000256" key="1">
    <source>
        <dbReference type="ARBA" id="ARBA00012513"/>
    </source>
</evidence>
<keyword evidence="2 10" id="KW-0723">Serine/threonine-protein kinase</keyword>
<dbReference type="GO" id="GO:0005524">
    <property type="term" value="F:ATP binding"/>
    <property type="evidence" value="ECO:0007669"/>
    <property type="project" value="UniProtKB-UniRule"/>
</dbReference>
<proteinExistence type="predicted"/>
<dbReference type="InterPro" id="IPR008271">
    <property type="entry name" value="Ser/Thr_kinase_AS"/>
</dbReference>
<dbReference type="SMART" id="SM00220">
    <property type="entry name" value="S_TKc"/>
    <property type="match status" value="1"/>
</dbReference>
<dbReference type="InterPro" id="IPR017441">
    <property type="entry name" value="Protein_kinase_ATP_BS"/>
</dbReference>
<dbReference type="Gene3D" id="3.30.200.20">
    <property type="entry name" value="Phosphorylase Kinase, domain 1"/>
    <property type="match status" value="1"/>
</dbReference>
<comment type="caution">
    <text evidence="10">The sequence shown here is derived from an EMBL/GenBank/DDBJ whole genome shotgun (WGS) entry which is preliminary data.</text>
</comment>
<evidence type="ECO:0000256" key="7">
    <source>
        <dbReference type="PROSITE-ProRule" id="PRU10141"/>
    </source>
</evidence>
<evidence type="ECO:0000256" key="5">
    <source>
        <dbReference type="ARBA" id="ARBA00022777"/>
    </source>
</evidence>